<dbReference type="PANTHER" id="PTHR34677">
    <property type="match status" value="1"/>
</dbReference>
<dbReference type="PANTHER" id="PTHR34677:SF3">
    <property type="entry name" value="BACTERIAL IG-LIKE DOMAIN-CONTAINING PROTEIN"/>
    <property type="match status" value="1"/>
</dbReference>
<evidence type="ECO:0000313" key="6">
    <source>
        <dbReference type="Proteomes" id="UP000290289"/>
    </source>
</evidence>
<gene>
    <name evidence="5" type="ORF">DVH24_031610</name>
</gene>
<evidence type="ECO:0000313" key="5">
    <source>
        <dbReference type="EMBL" id="RXH89253.1"/>
    </source>
</evidence>
<reference evidence="5 6" key="1">
    <citation type="submission" date="2018-10" db="EMBL/GenBank/DDBJ databases">
        <title>A high-quality apple genome assembly.</title>
        <authorList>
            <person name="Hu J."/>
        </authorList>
    </citation>
    <scope>NUCLEOTIDE SEQUENCE [LARGE SCALE GENOMIC DNA]</scope>
    <source>
        <strain evidence="6">cv. HFTH1</strain>
        <tissue evidence="5">Young leaf</tissue>
    </source>
</reference>
<dbReference type="InterPro" id="IPR006070">
    <property type="entry name" value="Sua5-like_dom"/>
</dbReference>
<comment type="caution">
    <text evidence="5">The sequence shown here is derived from an EMBL/GenBank/DDBJ whole genome shotgun (WGS) entry which is preliminary data.</text>
</comment>
<keyword evidence="3" id="KW-0472">Membrane</keyword>
<feature type="transmembrane region" description="Helical" evidence="3">
    <location>
        <begin position="1329"/>
        <end position="1351"/>
    </location>
</feature>
<feature type="transmembrane region" description="Helical" evidence="3">
    <location>
        <begin position="1259"/>
        <end position="1279"/>
    </location>
</feature>
<feature type="transmembrane region" description="Helical" evidence="3">
    <location>
        <begin position="1299"/>
        <end position="1317"/>
    </location>
</feature>
<evidence type="ECO:0000256" key="1">
    <source>
        <dbReference type="ARBA" id="ARBA00015492"/>
    </source>
</evidence>
<dbReference type="InterPro" id="IPR017945">
    <property type="entry name" value="DHBP_synth_RibB-like_a/b_dom"/>
</dbReference>
<proteinExistence type="predicted"/>
<dbReference type="SUPFAM" id="SSF48452">
    <property type="entry name" value="TPR-like"/>
    <property type="match status" value="1"/>
</dbReference>
<protein>
    <recommendedName>
        <fullName evidence="1">Threonylcarbamoyl-AMP synthase</fullName>
    </recommendedName>
</protein>
<dbReference type="InterPro" id="IPR011990">
    <property type="entry name" value="TPR-like_helical_dom_sf"/>
</dbReference>
<feature type="region of interest" description="Disordered" evidence="2">
    <location>
        <begin position="1709"/>
        <end position="1731"/>
    </location>
</feature>
<name>A0A498J640_MALDO</name>
<dbReference type="EMBL" id="RDQH01000335">
    <property type="protein sequence ID" value="RXH89253.1"/>
    <property type="molecule type" value="Genomic_DNA"/>
</dbReference>
<evidence type="ECO:0000256" key="3">
    <source>
        <dbReference type="SAM" id="Phobius"/>
    </source>
</evidence>
<dbReference type="NCBIfam" id="TIGR00057">
    <property type="entry name" value="L-threonylcarbamoyladenylate synthase"/>
    <property type="match status" value="1"/>
</dbReference>
<dbReference type="Proteomes" id="UP000290289">
    <property type="component" value="Chromosome 9"/>
</dbReference>
<dbReference type="SUPFAM" id="SSF55821">
    <property type="entry name" value="YrdC/RibB"/>
    <property type="match status" value="1"/>
</dbReference>
<dbReference type="Pfam" id="PF01300">
    <property type="entry name" value="Sua5_yciO_yrdC"/>
    <property type="match status" value="1"/>
</dbReference>
<organism evidence="5 6">
    <name type="scientific">Malus domestica</name>
    <name type="common">Apple</name>
    <name type="synonym">Pyrus malus</name>
    <dbReference type="NCBI Taxonomy" id="3750"/>
    <lineage>
        <taxon>Eukaryota</taxon>
        <taxon>Viridiplantae</taxon>
        <taxon>Streptophyta</taxon>
        <taxon>Embryophyta</taxon>
        <taxon>Tracheophyta</taxon>
        <taxon>Spermatophyta</taxon>
        <taxon>Magnoliopsida</taxon>
        <taxon>eudicotyledons</taxon>
        <taxon>Gunneridae</taxon>
        <taxon>Pentapetalae</taxon>
        <taxon>rosids</taxon>
        <taxon>fabids</taxon>
        <taxon>Rosales</taxon>
        <taxon>Rosaceae</taxon>
        <taxon>Amygdaloideae</taxon>
        <taxon>Maleae</taxon>
        <taxon>Malus</taxon>
    </lineage>
</organism>
<dbReference type="STRING" id="3750.A0A498J640"/>
<feature type="transmembrane region" description="Helical" evidence="3">
    <location>
        <begin position="1494"/>
        <end position="1514"/>
    </location>
</feature>
<sequence>MDLQHNDFDRILFFEHARKISEATYIKNPLDADNLTRWAGALLELSQFQNVLESKKMTQDAISKLEEALKINPRKHDALWCLGNAQTARGFFTPDQKEARVYFQKASQCFQKALDEEPGNDLYRKSLEVAAKAPQLHLDLHKHGLGQLGMEAAAGAGTGPSTSIGGKICEVPYASSSASAVSIAVTGHNFWYSGRQFGDQVNFYSSDDNTKVYNGGHLASSSSFPRSSAAPATFGRVYFDSPKPRRFQVLALSVKRSPKRLKYAAPRFTKEDEMLYVEVDPSQSGADNWKLEPVVDLLKQGAVGVVPTDTVYALVCDLRNNSAIERLRRIKNIDPLKPLGILCHSFHDIDTYTTGFPRGDGQGHANLFRYVKQCIPGPYTFILTATKQLPKNCIRYGMADAKYKSRKDVGVRMPDDPICQAILEKMGSPLISTSVKCPKENEWLLDPVIIADTYGPEGLDFIVDGGVRVAEPSTVVDMKVIPPKIIRQGKGPKLHWMVTEDDNESAQSFESFNAIYMAVLGGGFLMFPQYAFIVLSLLYLQDAAESTVLVRFDRAPPARSRYSSAVFRYSVVTPDGSIACKHNVCSIFCQLDGQILSPCPARAIVLKNLTVNCHHEFRLNVTTRDGRRNSSAYSWFIDTIPPTATIFSERNYTSAAKIAIDVTFSEACTGRGGFTCLNSSSCDVSGFVTSFYHPCMMLFKNIHSITMESDREGKFRASTIVIVNGPGHVQASSLRMIKPSISYSLDVILSKKSLYGRVAIRMADCFCTDQAGNGFTRTNGSTIIVRFDRRPVLADLWTSVPAYELAINGVPRTVRATNKMEDMEIFLDFSIPVMNTTEQVQNALVVNSGILVPSHGRNQGNRGFKFQVSNYVFHITILVSMLRNTSTTEIITVKLRAGCILGRTGTPVTSVPSVTFLYDSVETGVGLSTGSQNFTKDRVISVVVEFTKPVFGFQASMVNVFGGRITRQLAAYTFRELSRALYSLKVLAATENVVSVAIPAGKVYDISGNPNMASNQLEVKYCIILRTSFFPDLSVMPETWRKCYIKTTKQTSFHMATSLLDPLNLCRLNPCNINRIALFSTSLAAAIFSVSSANLGAVGTLASESSNAVASDSMNLHGMVGHLQVFVLSDWLPVNQPIEYLETTKGLRWLIPRQKLPWKKDNSSDWPHQEKLETTTSTEIDICFTNSSYMWYDIPVPIEVYPKSGWLHGQYSMRMPPYGQPLNSNEYFTYFLRGEPLSASNVIKGMENYRGWEDLQMNLFWLGIGGGSLVVIHVLVLLFLRWRLGTPVHGILLVPRFELFLLILMLPCISQSSAFVIKGGTTGGIIIGALLLAIPAALILSVCLFQIIAIFSSNFVQYKEVKHVARKDPWYARLWYLFTGRPRAGKWFHKEGLPSSFLPRFGILFISLQGPPLIISADQNEPNSVSKCTGGGHSGNGRMRTVSLDESTAETTIPISKRLLGCARSSYIILDLLRRVCLGIISGAYSSTKSSQSILALAITLVQFIYLFTLKPYIKRAVHLVESVSLLCEVGIFSLFIVINGSNPVKSRSFGFIMLALLFVTFVAHMINEWYTLVKSTLRLSQPQKNSFKLGLKFVAKGLILPFLPRKQWSRLMAASSQPKTGLAPLLTRAPHADPISAMTATVVPVLSPGSPGPNVVQITGSTNVETALSTQTAAEAKRQKGLKLEPKSDLKKLRELAMASFSGYSNLEEASTSYGTRMQTPRASTSRTKQ</sequence>
<dbReference type="PROSITE" id="PS51163">
    <property type="entry name" value="YRDC"/>
    <property type="match status" value="1"/>
</dbReference>
<feature type="transmembrane region" description="Helical" evidence="3">
    <location>
        <begin position="1520"/>
        <end position="1538"/>
    </location>
</feature>
<keyword evidence="3" id="KW-1133">Transmembrane helix</keyword>
<accession>A0A498J640</accession>
<keyword evidence="3" id="KW-0812">Transmembrane</keyword>
<evidence type="ECO:0000256" key="2">
    <source>
        <dbReference type="SAM" id="MobiDB-lite"/>
    </source>
</evidence>
<dbReference type="Gene3D" id="3.90.870.10">
    <property type="entry name" value="DHBP synthase"/>
    <property type="match status" value="1"/>
</dbReference>
<feature type="domain" description="YrdC-like" evidence="4">
    <location>
        <begin position="288"/>
        <end position="491"/>
    </location>
</feature>
<dbReference type="Gene3D" id="1.25.40.10">
    <property type="entry name" value="Tetratricopeptide repeat domain"/>
    <property type="match status" value="1"/>
</dbReference>
<feature type="transmembrane region" description="Helical" evidence="3">
    <location>
        <begin position="1550"/>
        <end position="1567"/>
    </location>
</feature>
<dbReference type="GO" id="GO:0003725">
    <property type="term" value="F:double-stranded RNA binding"/>
    <property type="evidence" value="ECO:0007669"/>
    <property type="project" value="InterPro"/>
</dbReference>
<evidence type="ECO:0000259" key="4">
    <source>
        <dbReference type="PROSITE" id="PS51163"/>
    </source>
</evidence>
<keyword evidence="6" id="KW-1185">Reference proteome</keyword>
<dbReference type="Pfam" id="PF06552">
    <property type="entry name" value="TOM20_plant"/>
    <property type="match status" value="1"/>
</dbReference>